<sequence length="212" mass="24216">MTISIIILPLVIYQEDPENLPAVQRVNQTARNLGICHLAGILVTMDCTLRVMGAEGVNYISWRGTHYRVKEEYKGVLHWRFRVLKFYSPTQQVACDFREADGELQHHRHIPVKDTGYNSKHILITIIQGPFSAWVSAKHHFTIFSSPSFCVRQLCIDEKYPFSVAFLSDASVQLFILWDELPLILCDNTSVTRMLTFSEEATSEIGTLVNDI</sequence>
<accession>A0A2I0TPD7</accession>
<protein>
    <submittedName>
        <fullName evidence="1">Uncharacterized protein</fullName>
    </submittedName>
</protein>
<keyword evidence="2" id="KW-1185">Reference proteome</keyword>
<evidence type="ECO:0000313" key="1">
    <source>
        <dbReference type="EMBL" id="PKU35676.1"/>
    </source>
</evidence>
<organism evidence="1 2">
    <name type="scientific">Limosa lapponica baueri</name>
    <dbReference type="NCBI Taxonomy" id="1758121"/>
    <lineage>
        <taxon>Eukaryota</taxon>
        <taxon>Metazoa</taxon>
        <taxon>Chordata</taxon>
        <taxon>Craniata</taxon>
        <taxon>Vertebrata</taxon>
        <taxon>Euteleostomi</taxon>
        <taxon>Archelosauria</taxon>
        <taxon>Archosauria</taxon>
        <taxon>Dinosauria</taxon>
        <taxon>Saurischia</taxon>
        <taxon>Theropoda</taxon>
        <taxon>Coelurosauria</taxon>
        <taxon>Aves</taxon>
        <taxon>Neognathae</taxon>
        <taxon>Neoaves</taxon>
        <taxon>Charadriiformes</taxon>
        <taxon>Scolopacidae</taxon>
        <taxon>Limosa</taxon>
    </lineage>
</organism>
<proteinExistence type="predicted"/>
<dbReference type="AlphaFoldDB" id="A0A2I0TPD7"/>
<dbReference type="EMBL" id="KZ508110">
    <property type="protein sequence ID" value="PKU35676.1"/>
    <property type="molecule type" value="Genomic_DNA"/>
</dbReference>
<reference evidence="2" key="2">
    <citation type="submission" date="2017-12" db="EMBL/GenBank/DDBJ databases">
        <title>Genome sequence of the Bar-tailed Godwit (Limosa lapponica baueri).</title>
        <authorList>
            <person name="Lima N.C.B."/>
            <person name="Parody-Merino A.M."/>
            <person name="Battley P.F."/>
            <person name="Fidler A.E."/>
            <person name="Prosdocimi F."/>
        </authorList>
    </citation>
    <scope>NUCLEOTIDE SEQUENCE [LARGE SCALE GENOMIC DNA]</scope>
</reference>
<name>A0A2I0TPD7_LIMLA</name>
<evidence type="ECO:0000313" key="2">
    <source>
        <dbReference type="Proteomes" id="UP000233556"/>
    </source>
</evidence>
<dbReference type="Proteomes" id="UP000233556">
    <property type="component" value="Unassembled WGS sequence"/>
</dbReference>
<reference evidence="2" key="1">
    <citation type="submission" date="2017-11" db="EMBL/GenBank/DDBJ databases">
        <authorList>
            <person name="Lima N.C."/>
            <person name="Parody-Merino A.M."/>
            <person name="Battley P.F."/>
            <person name="Fidler A.E."/>
            <person name="Prosdocimi F."/>
        </authorList>
    </citation>
    <scope>NUCLEOTIDE SEQUENCE [LARGE SCALE GENOMIC DNA]</scope>
</reference>
<gene>
    <name evidence="1" type="ORF">llap_14020</name>
</gene>